<organism evidence="2 3">
    <name type="scientific">Stutzerimonas stutzeri</name>
    <name type="common">Pseudomonas stutzeri</name>
    <dbReference type="NCBI Taxonomy" id="316"/>
    <lineage>
        <taxon>Bacteria</taxon>
        <taxon>Pseudomonadati</taxon>
        <taxon>Pseudomonadota</taxon>
        <taxon>Gammaproteobacteria</taxon>
        <taxon>Pseudomonadales</taxon>
        <taxon>Pseudomonadaceae</taxon>
        <taxon>Stutzerimonas</taxon>
    </lineage>
</organism>
<dbReference type="EMBL" id="JAOCAE010000006">
    <property type="protein sequence ID" value="MDH1236546.1"/>
    <property type="molecule type" value="Genomic_DNA"/>
</dbReference>
<evidence type="ECO:0000313" key="3">
    <source>
        <dbReference type="Proteomes" id="UP001158500"/>
    </source>
</evidence>
<feature type="compositionally biased region" description="Basic and acidic residues" evidence="1">
    <location>
        <begin position="365"/>
        <end position="377"/>
    </location>
</feature>
<dbReference type="PANTHER" id="PTHR34491:SF156">
    <property type="entry name" value="KINESIN MOTOR DOMAIN-CONTAINING PROTEIN"/>
    <property type="match status" value="1"/>
</dbReference>
<proteinExistence type="predicted"/>
<dbReference type="Proteomes" id="UP001158500">
    <property type="component" value="Unassembled WGS sequence"/>
</dbReference>
<dbReference type="RefSeq" id="WP_279641458.1">
    <property type="nucleotide sequence ID" value="NZ_JAOCAE010000006.1"/>
</dbReference>
<evidence type="ECO:0000256" key="1">
    <source>
        <dbReference type="SAM" id="MobiDB-lite"/>
    </source>
</evidence>
<comment type="caution">
    <text evidence="2">The sequence shown here is derived from an EMBL/GenBank/DDBJ whole genome shotgun (WGS) entry which is preliminary data.</text>
</comment>
<accession>A0AA42TF22</accession>
<reference evidence="2" key="1">
    <citation type="submission" date="2022-09" db="EMBL/GenBank/DDBJ databases">
        <title>Intensive care unit water sources are persistently colonized with multi-drug resistant bacteria and are the site of extensive horizontal gene transfer of antibiotic resistance genes.</title>
        <authorList>
            <person name="Diorio-Toth L."/>
        </authorList>
    </citation>
    <scope>NUCLEOTIDE SEQUENCE</scope>
    <source>
        <strain evidence="2">GD03947</strain>
    </source>
</reference>
<gene>
    <name evidence="2" type="ORF">N5C32_10895</name>
</gene>
<evidence type="ECO:0000313" key="2">
    <source>
        <dbReference type="EMBL" id="MDH1236546.1"/>
    </source>
</evidence>
<protein>
    <submittedName>
        <fullName evidence="2">Uncharacterized protein</fullName>
    </submittedName>
</protein>
<feature type="region of interest" description="Disordered" evidence="1">
    <location>
        <begin position="358"/>
        <end position="387"/>
    </location>
</feature>
<sequence>MQAENAEYMAKRAQKQEAFDNSWVGRSGVDPDSFTAGVIDGGAMLTAGAGYLAGTVLTAAPNTLAAIQELGTSDDVKAAYTRFKQGQASEADIALLNEKQDLFTTNQEGLERADHLREGTRGIMDLFDWKGAIDAPQREPLREEFAEEAGPAVDRLAQAWEQVKEGEYTEAAKGAGWALPKVAYEIAENAVQHPVGAVTHALENAPQLAAGVAGKLPMAVSNAGYALDEVRQGMDNYEQDNDGARPTGGEFREMLLRAGSLAAAEHIADTQVLKTLTSPVTKTAQVLPEKAVGALAKPAKAAGTVLGTGATEAVTEAFQTYQEGEIKNREASPMDIAEGALLGFAAGGATAAASKAPADLLGSTGEKKEPEVEKARETGNVSSLLQPGAYAPEKAAKALAEHSLKNEDTQVRQDNLAKLGEIRSALEDEAKAEAMVERIQQRMESAPQEQQPQLEALLAQATESLTAIRAALGLKDVPATERKEALAKQLDQVKQAEASITQLMEPEKQDLSSQIELADTVLENVTPEVQQIARKAAERVVSLAMESPEALDVEVATRLASNMANSLTEPERVVLRTFAKAKALAHQVKGMEGVSSDIFNGNPKEGYKGLNEYSSNVRRALAYKTPDLEAAQHEIDGLAKFVASRKAKLAVAQKAFDEVAGTQDDGQQWLPTRSGTWVPADRKYSYDEMYAMGGMTIHGGSGNLVANIAQETEALEASLQSLQALYDMKSAAPVQTTVNQPEAAAPQAVEPVEQKAPVQTPEQEAGIAEDATEAVKYRKTNNLKRLFTQQPGNAKTGTQRPLVATENFLTKLSQGEVNTLDYVQQEDLSEEQLGLPSAFIRTAKTWMPTIEGNFFKRTTQAGHKTDARDHYYNDYTQYLQDEQGQVAENVKTAIAAAAFAHVADNGGQTLNDNTTINKILGKDKDASITPTANQKLRRIGTLRSAMINSLGQAVVQSLGYQLKGDASQSEKAKLEVALGSQVLGLLLDRGIVEQTTLTKGELDDLKGVDFNGQIKAMRAVAKTQADRDAITKLIESRKNEVAFIRFVTNKDGALTQEAQAIRDASKNTGGLFTKLFGIETGPREPSFKPLKYDQKTANNSTKPISDKERAALEKEAKAPYILQKDMWAALEKITDPAMILQMAGVQDEALETLHKTNRDGVTAKNQGLRREWERLVAFVNDLSRQKAGQDTKFYLMPSAWKNDRVGLDSAINPQTSKIHRFVVGKQSAETVVRWTEDDQTNLDVFKLRVAEGLGVKTDKQDNKRSLAAYEAEMQKPVYRDAVAALRKALLDQDLTSGEQQVIVEGVKAGGENFHSLSSLVAQATYENARDAGQQKFTTMLLAEVDGVTNGPMLGHLLFGAFGSLKDAMTRLNKGGFFENGNAFEQYNLWRAAPGQSDLYESTAIDLNKVVQKKWQDKKLQPVYSALFYVTGSLDDKGSPTRAGRELMKPPVTKSGYGEGLGKTVETMAEDFIQQVYNHIQKISAGKSELELQPLLSSVRLLISKADEKAAAELDVNMPIEKAMEFTFTNQQFKALKSTYLSTLGSDITATIKEAFGPFTERRQAFKEKLFENSEALFTKGYTPEIHNPHTEVLAATEEEGEALVRQGFQRVVGNPLNQDADDLDKRAKHLYILKGRGMQQRLTGALSYTGERAKGSRKHGGIVNTITGSLNTHNAQVTQRLARAKRVREEMAIQQGKPMGGVHMVPVLNAAGEIVNYRYVMSNKARDSLLERTNAFDTLLGTLHGNVFDKQASREQNAQVVKALFDQWNADKDNRRDAYIMVGPDSSDAEGAETWRLLPHHTQEVIRQVWKGNNMMVRNDQIDLIAGYRKYSLADMFDKQERTTKGMKNLLKHQEDERNMLEQMTVWLLKDLFGLGDKAALRVRQAEDFWQAVVQEVKDIVVVRSGVTLFWNVVSNMTVLLWQGVPVKDLMRNHWVAWRGAVNYRKDSEELFRLEAALSTGTSGDAKATQQRIRQLQDSLARNPAKELIDAGMLPTIVEDVALEEDPYSYRSMLKEKVDKYTSKLNPTVKQAAAFVYMAPGTSLHTAMSQATQYSDFVARYTLYQHLISDKKAPKSKQEALKRISDSFVNYDVPSHRHMQYLNDMGLLMFTKYYLRIQKVIMQMFREHPARAIMMVTLDSYLQGMQTIVDSSMWGRLGNPLEWGALQYPGTLDELATIKGMMNLFK</sequence>
<name>A0AA42TF22_STUST</name>
<dbReference type="PANTHER" id="PTHR34491">
    <property type="entry name" value="A-TYPE INCLUSION PROTEIN, PUTATIVE-RELATED"/>
    <property type="match status" value="1"/>
</dbReference>